<dbReference type="Pfam" id="PF00450">
    <property type="entry name" value="Peptidase_S10"/>
    <property type="match status" value="1"/>
</dbReference>
<reference evidence="5" key="1">
    <citation type="journal article" date="2022" name="Int. J. Mol. Sci.">
        <title>Draft Genome of Tanacetum Coccineum: Genomic Comparison of Closely Related Tanacetum-Family Plants.</title>
        <authorList>
            <person name="Yamashiro T."/>
            <person name="Shiraishi A."/>
            <person name="Nakayama K."/>
            <person name="Satake H."/>
        </authorList>
    </citation>
    <scope>NUCLEOTIDE SEQUENCE</scope>
</reference>
<organism evidence="5 6">
    <name type="scientific">Tanacetum coccineum</name>
    <dbReference type="NCBI Taxonomy" id="301880"/>
    <lineage>
        <taxon>Eukaryota</taxon>
        <taxon>Viridiplantae</taxon>
        <taxon>Streptophyta</taxon>
        <taxon>Embryophyta</taxon>
        <taxon>Tracheophyta</taxon>
        <taxon>Spermatophyta</taxon>
        <taxon>Magnoliopsida</taxon>
        <taxon>eudicotyledons</taxon>
        <taxon>Gunneridae</taxon>
        <taxon>Pentapetalae</taxon>
        <taxon>asterids</taxon>
        <taxon>campanulids</taxon>
        <taxon>Asterales</taxon>
        <taxon>Asteraceae</taxon>
        <taxon>Asteroideae</taxon>
        <taxon>Anthemideae</taxon>
        <taxon>Anthemidinae</taxon>
        <taxon>Tanacetum</taxon>
    </lineage>
</organism>
<dbReference type="PROSITE" id="PS50059">
    <property type="entry name" value="FKBP_PPIASE"/>
    <property type="match status" value="1"/>
</dbReference>
<dbReference type="InterPro" id="IPR036397">
    <property type="entry name" value="RNaseH_sf"/>
</dbReference>
<dbReference type="InterPro" id="IPR029058">
    <property type="entry name" value="AB_hydrolase_fold"/>
</dbReference>
<evidence type="ECO:0000313" key="5">
    <source>
        <dbReference type="EMBL" id="GJT47183.1"/>
    </source>
</evidence>
<dbReference type="SUPFAM" id="SSF53098">
    <property type="entry name" value="Ribonuclease H-like"/>
    <property type="match status" value="1"/>
</dbReference>
<keyword evidence="2" id="KW-0413">Isomerase</keyword>
<comment type="caution">
    <text evidence="5">The sequence shown here is derived from an EMBL/GenBank/DDBJ whole genome shotgun (WGS) entry which is preliminary data.</text>
</comment>
<comment type="catalytic activity">
    <reaction evidence="2">
        <text>[protein]-peptidylproline (omega=180) = [protein]-peptidylproline (omega=0)</text>
        <dbReference type="Rhea" id="RHEA:16237"/>
        <dbReference type="Rhea" id="RHEA-COMP:10747"/>
        <dbReference type="Rhea" id="RHEA-COMP:10748"/>
        <dbReference type="ChEBI" id="CHEBI:83833"/>
        <dbReference type="ChEBI" id="CHEBI:83834"/>
        <dbReference type="EC" id="5.2.1.8"/>
    </reaction>
</comment>
<reference evidence="5" key="2">
    <citation type="submission" date="2022-01" db="EMBL/GenBank/DDBJ databases">
        <authorList>
            <person name="Yamashiro T."/>
            <person name="Shiraishi A."/>
            <person name="Satake H."/>
            <person name="Nakayama K."/>
        </authorList>
    </citation>
    <scope>NUCLEOTIDE SEQUENCE</scope>
</reference>
<dbReference type="PROSITE" id="PS50994">
    <property type="entry name" value="INTEGRASE"/>
    <property type="match status" value="1"/>
</dbReference>
<evidence type="ECO:0000259" key="3">
    <source>
        <dbReference type="PROSITE" id="PS50059"/>
    </source>
</evidence>
<dbReference type="Proteomes" id="UP001151760">
    <property type="component" value="Unassembled WGS sequence"/>
</dbReference>
<feature type="domain" description="Integrase catalytic" evidence="4">
    <location>
        <begin position="54"/>
        <end position="157"/>
    </location>
</feature>
<dbReference type="InterPro" id="IPR046357">
    <property type="entry name" value="PPIase_dom_sf"/>
</dbReference>
<dbReference type="SUPFAM" id="SSF53474">
    <property type="entry name" value="alpha/beta-Hydrolases"/>
    <property type="match status" value="1"/>
</dbReference>
<dbReference type="Gene3D" id="3.40.50.12670">
    <property type="match status" value="1"/>
</dbReference>
<dbReference type="PANTHER" id="PTHR42648">
    <property type="entry name" value="TRANSPOSASE, PUTATIVE-RELATED"/>
    <property type="match status" value="1"/>
</dbReference>
<name>A0ABQ5E8M1_9ASTR</name>
<gene>
    <name evidence="5" type="ORF">Tco_0955898</name>
</gene>
<dbReference type="EMBL" id="BQNB010016046">
    <property type="protein sequence ID" value="GJT47183.1"/>
    <property type="molecule type" value="Genomic_DNA"/>
</dbReference>
<keyword evidence="6" id="KW-1185">Reference proteome</keyword>
<dbReference type="Gene3D" id="3.10.50.40">
    <property type="match status" value="1"/>
</dbReference>
<evidence type="ECO:0000256" key="1">
    <source>
        <dbReference type="ARBA" id="ARBA00009431"/>
    </source>
</evidence>
<protein>
    <recommendedName>
        <fullName evidence="2">peptidylprolyl isomerase</fullName>
        <ecNumber evidence="2">5.2.1.8</ecNumber>
    </recommendedName>
</protein>
<evidence type="ECO:0000259" key="4">
    <source>
        <dbReference type="PROSITE" id="PS50994"/>
    </source>
</evidence>
<dbReference type="InterPro" id="IPR001584">
    <property type="entry name" value="Integrase_cat-core"/>
</dbReference>
<dbReference type="SUPFAM" id="SSF54534">
    <property type="entry name" value="FKBP-like"/>
    <property type="match status" value="1"/>
</dbReference>
<dbReference type="EC" id="5.2.1.8" evidence="2"/>
<keyword evidence="2" id="KW-0697">Rotamase</keyword>
<sequence length="512" mass="57600">MPPRGIDIDCIVFPSTYDECYVRYRVSFLISVPPLTGTETPHSICELNVLLEMRKFKNYAINEFCAKKGIKREFSVARTPQQNGVAERKNKTLIEAARTMLADRKYPLSKDACQVMLKMKLLDRTMDEVCYQLLMMIEKQYCTKALATPEQTATGKEISNPLIADSLLKTIRLSMHLSYIAMLALTSPGVYGSMVKTYSNPLMARRGTSRYSSLLSCCSSITSGGQRAATSNFAACFNIDSFQLTVVKESMGNSNDHPQPPVSISSVKDFPVLTAIGAYAGMRKDLRWNILTWETVIRFVDIVGLSSGMKRGPECTRGSMFLKANAYMPYEIGLQVTGMLILPLHKRLRCDELLENWKDSEFSMLPTYKELIVAGYKILVFGGDTVSVVPVTATRFSLSYLNLTVNTEWYPWCSDSDYDSRIERAIAKKDIAYLEKKLMDQSHGVDAKSRNPFDFPSDTDLDPSNNATCPNLCLHFPVHYVGSLLDGTRFDSSFDRMMPFKFKLGLGKIDYD</sequence>
<dbReference type="PANTHER" id="PTHR42648:SF32">
    <property type="entry name" value="RIBONUCLEASE H-LIKE DOMAIN, GAG-PRE-INTEGRASE DOMAIN PROTEIN-RELATED"/>
    <property type="match status" value="1"/>
</dbReference>
<comment type="similarity">
    <text evidence="1">Belongs to the peptidase S10 family.</text>
</comment>
<accession>A0ABQ5E8M1</accession>
<dbReference type="InterPro" id="IPR001179">
    <property type="entry name" value="PPIase_FKBP_dom"/>
</dbReference>
<proteinExistence type="inferred from homology"/>
<evidence type="ECO:0000313" key="6">
    <source>
        <dbReference type="Proteomes" id="UP001151760"/>
    </source>
</evidence>
<dbReference type="Pfam" id="PF00254">
    <property type="entry name" value="FKBP_C"/>
    <property type="match status" value="1"/>
</dbReference>
<evidence type="ECO:0000256" key="2">
    <source>
        <dbReference type="PROSITE-ProRule" id="PRU00277"/>
    </source>
</evidence>
<dbReference type="InterPro" id="IPR001563">
    <property type="entry name" value="Peptidase_S10"/>
</dbReference>
<dbReference type="Gene3D" id="3.30.420.10">
    <property type="entry name" value="Ribonuclease H-like superfamily/Ribonuclease H"/>
    <property type="match status" value="1"/>
</dbReference>
<dbReference type="InterPro" id="IPR039537">
    <property type="entry name" value="Retrotran_Ty1/copia-like"/>
</dbReference>
<dbReference type="InterPro" id="IPR012337">
    <property type="entry name" value="RNaseH-like_sf"/>
</dbReference>
<feature type="domain" description="PPIase FKBP-type" evidence="3">
    <location>
        <begin position="478"/>
        <end position="512"/>
    </location>
</feature>